<keyword evidence="2" id="KW-1185">Reference proteome</keyword>
<gene>
    <name evidence="1" type="ORF">GCM10023165_40700</name>
</gene>
<organism evidence="1 2">
    <name type="scientific">Variovorax defluvii</name>
    <dbReference type="NCBI Taxonomy" id="913761"/>
    <lineage>
        <taxon>Bacteria</taxon>
        <taxon>Pseudomonadati</taxon>
        <taxon>Pseudomonadota</taxon>
        <taxon>Betaproteobacteria</taxon>
        <taxon>Burkholderiales</taxon>
        <taxon>Comamonadaceae</taxon>
        <taxon>Variovorax</taxon>
    </lineage>
</organism>
<protein>
    <recommendedName>
        <fullName evidence="3">DUF2917 domain-containing protein</fullName>
    </recommendedName>
</protein>
<sequence>MSAVCTTTTTTFPLSPDHVRRPAAAVPPAVRRGAWQLGYGEATSLRASGASVLRIRQGRVWVTRDATDQWGSEDLVLAPGETLRIEAGQRIVMEPWDTHGATYSWDAE</sequence>
<proteinExistence type="predicted"/>
<accession>A0ABP8I5X0</accession>
<dbReference type="Proteomes" id="UP001500975">
    <property type="component" value="Unassembled WGS sequence"/>
</dbReference>
<reference evidence="2" key="1">
    <citation type="journal article" date="2019" name="Int. J. Syst. Evol. Microbiol.">
        <title>The Global Catalogue of Microorganisms (GCM) 10K type strain sequencing project: providing services to taxonomists for standard genome sequencing and annotation.</title>
        <authorList>
            <consortium name="The Broad Institute Genomics Platform"/>
            <consortium name="The Broad Institute Genome Sequencing Center for Infectious Disease"/>
            <person name="Wu L."/>
            <person name="Ma J."/>
        </authorList>
    </citation>
    <scope>NUCLEOTIDE SEQUENCE [LARGE SCALE GENOMIC DNA]</scope>
    <source>
        <strain evidence="2">JCM 17804</strain>
    </source>
</reference>
<evidence type="ECO:0000313" key="2">
    <source>
        <dbReference type="Proteomes" id="UP001500975"/>
    </source>
</evidence>
<dbReference type="InterPro" id="IPR021317">
    <property type="entry name" value="DUF2917"/>
</dbReference>
<evidence type="ECO:0000313" key="1">
    <source>
        <dbReference type="EMBL" id="GAA4352009.1"/>
    </source>
</evidence>
<dbReference type="EMBL" id="BAABGJ010000076">
    <property type="protein sequence ID" value="GAA4352009.1"/>
    <property type="molecule type" value="Genomic_DNA"/>
</dbReference>
<comment type="caution">
    <text evidence="1">The sequence shown here is derived from an EMBL/GenBank/DDBJ whole genome shotgun (WGS) entry which is preliminary data.</text>
</comment>
<evidence type="ECO:0008006" key="3">
    <source>
        <dbReference type="Google" id="ProtNLM"/>
    </source>
</evidence>
<dbReference type="RefSeq" id="WP_345540213.1">
    <property type="nucleotide sequence ID" value="NZ_BAABGJ010000076.1"/>
</dbReference>
<dbReference type="Pfam" id="PF11142">
    <property type="entry name" value="DUF2917"/>
    <property type="match status" value="1"/>
</dbReference>
<name>A0ABP8I5X0_9BURK</name>